<proteinExistence type="predicted"/>
<dbReference type="GeneID" id="6086789"/>
<dbReference type="Proteomes" id="UP000001194">
    <property type="component" value="Unassembled WGS sequence"/>
</dbReference>
<dbReference type="RefSeq" id="XP_001891134.1">
    <property type="nucleotide sequence ID" value="XM_001891099.1"/>
</dbReference>
<evidence type="ECO:0000256" key="1">
    <source>
        <dbReference type="SAM" id="MobiDB-lite"/>
    </source>
</evidence>
<sequence length="141" mass="15183">MMSGVRSSSTTPTTTTTAMSGHLVHPNAELLQSATKGFNLLFSNNLVGARQDFAANEDPFHILGQGVCAFLEAALGMESGLMAEASRMLALSEAGTRKQMKAPKKKYNTRFPQGLEWEILNADVVVLLGMTHALRCVNGTR</sequence>
<organism evidence="3">
    <name type="scientific">Laccaria bicolor (strain S238N-H82 / ATCC MYA-4686)</name>
    <name type="common">Bicoloured deceiver</name>
    <name type="synonym">Laccaria laccata var. bicolor</name>
    <dbReference type="NCBI Taxonomy" id="486041"/>
    <lineage>
        <taxon>Eukaryota</taxon>
        <taxon>Fungi</taxon>
        <taxon>Dikarya</taxon>
        <taxon>Basidiomycota</taxon>
        <taxon>Agaricomycotina</taxon>
        <taxon>Agaricomycetes</taxon>
        <taxon>Agaricomycetidae</taxon>
        <taxon>Agaricales</taxon>
        <taxon>Agaricineae</taxon>
        <taxon>Hydnangiaceae</taxon>
        <taxon>Laccaria</taxon>
    </lineage>
</organism>
<reference evidence="2 3" key="1">
    <citation type="journal article" date="2008" name="Nature">
        <title>The genome of Laccaria bicolor provides insights into mycorrhizal symbiosis.</title>
        <authorList>
            <person name="Martin F."/>
            <person name="Aerts A."/>
            <person name="Ahren D."/>
            <person name="Brun A."/>
            <person name="Danchin E.G.J."/>
            <person name="Duchaussoy F."/>
            <person name="Gibon J."/>
            <person name="Kohler A."/>
            <person name="Lindquist E."/>
            <person name="Pereda V."/>
            <person name="Salamov A."/>
            <person name="Shapiro H.J."/>
            <person name="Wuyts J."/>
            <person name="Blaudez D."/>
            <person name="Buee M."/>
            <person name="Brokstein P."/>
            <person name="Canbaeck B."/>
            <person name="Cohen D."/>
            <person name="Courty P.E."/>
            <person name="Coutinho P.M."/>
            <person name="Delaruelle C."/>
            <person name="Detter J.C."/>
            <person name="Deveau A."/>
            <person name="DiFazio S."/>
            <person name="Duplessis S."/>
            <person name="Fraissinet-Tachet L."/>
            <person name="Lucic E."/>
            <person name="Frey-Klett P."/>
            <person name="Fourrey C."/>
            <person name="Feussner I."/>
            <person name="Gay G."/>
            <person name="Grimwood J."/>
            <person name="Hoegger P.J."/>
            <person name="Jain P."/>
            <person name="Kilaru S."/>
            <person name="Labbe J."/>
            <person name="Lin Y.C."/>
            <person name="Legue V."/>
            <person name="Le Tacon F."/>
            <person name="Marmeisse R."/>
            <person name="Melayah D."/>
            <person name="Montanini B."/>
            <person name="Muratet M."/>
            <person name="Nehls U."/>
            <person name="Niculita-Hirzel H."/>
            <person name="Oudot-Le Secq M.P."/>
            <person name="Peter M."/>
            <person name="Quesneville H."/>
            <person name="Rajashekar B."/>
            <person name="Reich M."/>
            <person name="Rouhier N."/>
            <person name="Schmutz J."/>
            <person name="Yin T."/>
            <person name="Chalot M."/>
            <person name="Henrissat B."/>
            <person name="Kuees U."/>
            <person name="Lucas S."/>
            <person name="Van de Peer Y."/>
            <person name="Podila G.K."/>
            <person name="Polle A."/>
            <person name="Pukkila P.J."/>
            <person name="Richardson P.M."/>
            <person name="Rouze P."/>
            <person name="Sanders I.R."/>
            <person name="Stajich J.E."/>
            <person name="Tunlid A."/>
            <person name="Tuskan G."/>
            <person name="Grigoriev I.V."/>
        </authorList>
    </citation>
    <scope>NUCLEOTIDE SEQUENCE [LARGE SCALE GENOMIC DNA]</scope>
    <source>
        <strain evidence="3">S238N-H82 / ATCC MYA-4686</strain>
    </source>
</reference>
<dbReference type="OrthoDB" id="2154985at2759"/>
<accession>B0E4L4</accession>
<feature type="compositionally biased region" description="Low complexity" evidence="1">
    <location>
        <begin position="7"/>
        <end position="17"/>
    </location>
</feature>
<dbReference type="AlphaFoldDB" id="B0E4L4"/>
<dbReference type="Pfam" id="PF10300">
    <property type="entry name" value="Iml2-TPR_39"/>
    <property type="match status" value="1"/>
</dbReference>
<dbReference type="InterPro" id="IPR019412">
    <property type="entry name" value="IML2/TPR_39"/>
</dbReference>
<keyword evidence="3" id="KW-1185">Reference proteome</keyword>
<dbReference type="KEGG" id="lbc:LACBIDRAFT_307909"/>
<protein>
    <submittedName>
        <fullName evidence="2">Predicted protein</fullName>
    </submittedName>
</protein>
<dbReference type="HOGENOM" id="CLU_1825628_0_0_1"/>
<dbReference type="InParanoid" id="B0E4L4"/>
<evidence type="ECO:0000313" key="3">
    <source>
        <dbReference type="Proteomes" id="UP000001194"/>
    </source>
</evidence>
<evidence type="ECO:0000313" key="2">
    <source>
        <dbReference type="EMBL" id="EDQ98216.1"/>
    </source>
</evidence>
<gene>
    <name evidence="2" type="ORF">LACBIDRAFT_307909</name>
</gene>
<feature type="region of interest" description="Disordered" evidence="1">
    <location>
        <begin position="1"/>
        <end position="20"/>
    </location>
</feature>
<dbReference type="EMBL" id="DS547458">
    <property type="protein sequence ID" value="EDQ98216.1"/>
    <property type="molecule type" value="Genomic_DNA"/>
</dbReference>
<name>B0E4L4_LACBS</name>